<evidence type="ECO:0000256" key="1">
    <source>
        <dbReference type="ARBA" id="ARBA00022670"/>
    </source>
</evidence>
<accession>A0ABN2PUG7</accession>
<name>A0ABN2PUG7_9ACTN</name>
<sequence>MDGLCQVLFATVLLGAVSLSVVPTRWPYRVPCAALALWGAGVLGALAALLLGVFGFLTDPLLGGRHSIALLPLDIAAIAGATYAVAHVAVLYMRAGRRARIRRDRHRSLLGMFGLPHPEHDVIVLPSNEAVAYSLPGPGGGHAVVSQALVDRLGPAELGAVLAHERAHLRQRHHLFVQLGEAARTALPGRRALARCAQRLGQLVEMRADCSARRHSCRHSLLRALERTVPAGSVPDALSAGHGALPLRREHLLSRERCCRSVPASVVYSLAGVAVTSPMTILSTGLLPAVCAWICV</sequence>
<dbReference type="InterPro" id="IPR001915">
    <property type="entry name" value="Peptidase_M48"/>
</dbReference>
<dbReference type="EMBL" id="BAAAMJ010000072">
    <property type="protein sequence ID" value="GAA1933491.1"/>
    <property type="molecule type" value="Genomic_DNA"/>
</dbReference>
<feature type="transmembrane region" description="Helical" evidence="7">
    <location>
        <begin position="69"/>
        <end position="93"/>
    </location>
</feature>
<dbReference type="Gene3D" id="3.30.2010.10">
    <property type="entry name" value="Metalloproteases ('zincins'), catalytic domain"/>
    <property type="match status" value="1"/>
</dbReference>
<keyword evidence="7" id="KW-0812">Transmembrane</keyword>
<comment type="similarity">
    <text evidence="6">Belongs to the peptidase M48 family.</text>
</comment>
<keyword evidence="4 6" id="KW-0862">Zinc</keyword>
<dbReference type="RefSeq" id="WP_344266096.1">
    <property type="nucleotide sequence ID" value="NZ_BAAAMJ010000072.1"/>
</dbReference>
<evidence type="ECO:0000256" key="3">
    <source>
        <dbReference type="ARBA" id="ARBA00022801"/>
    </source>
</evidence>
<keyword evidence="5 6" id="KW-0482">Metalloprotease</keyword>
<evidence type="ECO:0000256" key="6">
    <source>
        <dbReference type="RuleBase" id="RU003983"/>
    </source>
</evidence>
<evidence type="ECO:0000256" key="4">
    <source>
        <dbReference type="ARBA" id="ARBA00022833"/>
    </source>
</evidence>
<keyword evidence="2" id="KW-0479">Metal-binding</keyword>
<protein>
    <submittedName>
        <fullName evidence="9">M56 family metallopeptidase</fullName>
    </submittedName>
</protein>
<evidence type="ECO:0000256" key="7">
    <source>
        <dbReference type="SAM" id="Phobius"/>
    </source>
</evidence>
<keyword evidence="7" id="KW-1133">Transmembrane helix</keyword>
<evidence type="ECO:0000313" key="10">
    <source>
        <dbReference type="Proteomes" id="UP001501303"/>
    </source>
</evidence>
<keyword evidence="10" id="KW-1185">Reference proteome</keyword>
<evidence type="ECO:0000259" key="8">
    <source>
        <dbReference type="Pfam" id="PF01435"/>
    </source>
</evidence>
<dbReference type="CDD" id="cd07326">
    <property type="entry name" value="M56_BlaR1_MecR1_like"/>
    <property type="match status" value="1"/>
</dbReference>
<keyword evidence="1 6" id="KW-0645">Protease</keyword>
<feature type="transmembrane region" description="Helical" evidence="7">
    <location>
        <begin position="35"/>
        <end position="57"/>
    </location>
</feature>
<comment type="cofactor">
    <cofactor evidence="6">
        <name>Zn(2+)</name>
        <dbReference type="ChEBI" id="CHEBI:29105"/>
    </cofactor>
    <text evidence="6">Binds 1 zinc ion per subunit.</text>
</comment>
<dbReference type="Pfam" id="PF01435">
    <property type="entry name" value="Peptidase_M48"/>
    <property type="match status" value="1"/>
</dbReference>
<keyword evidence="3 6" id="KW-0378">Hydrolase</keyword>
<organism evidence="9 10">
    <name type="scientific">Streptomyces sodiiphilus</name>
    <dbReference type="NCBI Taxonomy" id="226217"/>
    <lineage>
        <taxon>Bacteria</taxon>
        <taxon>Bacillati</taxon>
        <taxon>Actinomycetota</taxon>
        <taxon>Actinomycetes</taxon>
        <taxon>Kitasatosporales</taxon>
        <taxon>Streptomycetaceae</taxon>
        <taxon>Streptomyces</taxon>
    </lineage>
</organism>
<keyword evidence="7" id="KW-0472">Membrane</keyword>
<evidence type="ECO:0000313" key="9">
    <source>
        <dbReference type="EMBL" id="GAA1933491.1"/>
    </source>
</evidence>
<feature type="domain" description="Peptidase M48" evidence="8">
    <location>
        <begin position="108"/>
        <end position="178"/>
    </location>
</feature>
<proteinExistence type="inferred from homology"/>
<gene>
    <name evidence="9" type="ORF">GCM10009716_45870</name>
</gene>
<comment type="caution">
    <text evidence="9">The sequence shown here is derived from an EMBL/GenBank/DDBJ whole genome shotgun (WGS) entry which is preliminary data.</text>
</comment>
<dbReference type="PANTHER" id="PTHR34978">
    <property type="entry name" value="POSSIBLE SENSOR-TRANSDUCER PROTEIN BLAR"/>
    <property type="match status" value="1"/>
</dbReference>
<dbReference type="InterPro" id="IPR052173">
    <property type="entry name" value="Beta-lactam_resp_regulator"/>
</dbReference>
<dbReference type="Proteomes" id="UP001501303">
    <property type="component" value="Unassembled WGS sequence"/>
</dbReference>
<evidence type="ECO:0000256" key="5">
    <source>
        <dbReference type="ARBA" id="ARBA00023049"/>
    </source>
</evidence>
<reference evidence="9 10" key="1">
    <citation type="journal article" date="2019" name="Int. J. Syst. Evol. Microbiol.">
        <title>The Global Catalogue of Microorganisms (GCM) 10K type strain sequencing project: providing services to taxonomists for standard genome sequencing and annotation.</title>
        <authorList>
            <consortium name="The Broad Institute Genomics Platform"/>
            <consortium name="The Broad Institute Genome Sequencing Center for Infectious Disease"/>
            <person name="Wu L."/>
            <person name="Ma J."/>
        </authorList>
    </citation>
    <scope>NUCLEOTIDE SEQUENCE [LARGE SCALE GENOMIC DNA]</scope>
    <source>
        <strain evidence="9 10">JCM 13581</strain>
    </source>
</reference>
<dbReference type="PANTHER" id="PTHR34978:SF3">
    <property type="entry name" value="SLR0241 PROTEIN"/>
    <property type="match status" value="1"/>
</dbReference>
<evidence type="ECO:0000256" key="2">
    <source>
        <dbReference type="ARBA" id="ARBA00022723"/>
    </source>
</evidence>